<dbReference type="SUPFAM" id="SSF161098">
    <property type="entry name" value="MetI-like"/>
    <property type="match status" value="1"/>
</dbReference>
<dbReference type="InterPro" id="IPR035906">
    <property type="entry name" value="MetI-like_sf"/>
</dbReference>
<comment type="similarity">
    <text evidence="7">Belongs to the binding-protein-dependent transport system permease family.</text>
</comment>
<dbReference type="Gene3D" id="1.10.3720.10">
    <property type="entry name" value="MetI-like"/>
    <property type="match status" value="1"/>
</dbReference>
<keyword evidence="4 7" id="KW-0812">Transmembrane</keyword>
<dbReference type="GO" id="GO:0055085">
    <property type="term" value="P:transmembrane transport"/>
    <property type="evidence" value="ECO:0007669"/>
    <property type="project" value="InterPro"/>
</dbReference>
<dbReference type="GO" id="GO:0005886">
    <property type="term" value="C:plasma membrane"/>
    <property type="evidence" value="ECO:0007669"/>
    <property type="project" value="UniProtKB-SubCell"/>
</dbReference>
<dbReference type="PANTHER" id="PTHR32243:SF18">
    <property type="entry name" value="INNER MEMBRANE ABC TRANSPORTER PERMEASE PROTEIN YCJP"/>
    <property type="match status" value="1"/>
</dbReference>
<evidence type="ECO:0000313" key="9">
    <source>
        <dbReference type="EMBL" id="SNT76662.1"/>
    </source>
</evidence>
<sequence length="272" mass="29724">MKRGAILSHLMLGLSAFVILLPFGWIVLSAFKRQIDIVTSKVIFTPVMLNFDELLFSRSSTFLDNFTNSLIVAGASTAIALFTATTAAFSLRQKAWAGWVPTVLLTFSMIYYMTPQMTLVGSWYQLFRAIGLNNTLFAIIITHATVNLPMALWLMNSFVADAPRELEEAAVIDGCSRLKTFTHVILPVIVPGLMATGVLMFVFSWNEFPVALALTTKETATVPVSIAKFAQDFEVKHGAMAAAATLSTIPAILMIIFATKYIVRGLTSGALK</sequence>
<feature type="transmembrane region" description="Helical" evidence="7">
    <location>
        <begin position="134"/>
        <end position="154"/>
    </location>
</feature>
<organism evidence="9 10">
    <name type="scientific">Paracoccus seriniphilus</name>
    <dbReference type="NCBI Taxonomy" id="184748"/>
    <lineage>
        <taxon>Bacteria</taxon>
        <taxon>Pseudomonadati</taxon>
        <taxon>Pseudomonadota</taxon>
        <taxon>Alphaproteobacteria</taxon>
        <taxon>Rhodobacterales</taxon>
        <taxon>Paracoccaceae</taxon>
        <taxon>Paracoccus</taxon>
    </lineage>
</organism>
<proteinExistence type="inferred from homology"/>
<feature type="transmembrane region" description="Helical" evidence="7">
    <location>
        <begin position="239"/>
        <end position="263"/>
    </location>
</feature>
<dbReference type="InterPro" id="IPR050901">
    <property type="entry name" value="BP-dep_ABC_trans_perm"/>
</dbReference>
<dbReference type="Proteomes" id="UP000198307">
    <property type="component" value="Unassembled WGS sequence"/>
</dbReference>
<dbReference type="InterPro" id="IPR000515">
    <property type="entry name" value="MetI-like"/>
</dbReference>
<evidence type="ECO:0000256" key="3">
    <source>
        <dbReference type="ARBA" id="ARBA00022475"/>
    </source>
</evidence>
<accession>A0A239Q392</accession>
<feature type="transmembrane region" description="Helical" evidence="7">
    <location>
        <begin position="184"/>
        <end position="205"/>
    </location>
</feature>
<evidence type="ECO:0000313" key="10">
    <source>
        <dbReference type="Proteomes" id="UP000198307"/>
    </source>
</evidence>
<evidence type="ECO:0000256" key="4">
    <source>
        <dbReference type="ARBA" id="ARBA00022692"/>
    </source>
</evidence>
<keyword evidence="10" id="KW-1185">Reference proteome</keyword>
<evidence type="ECO:0000256" key="1">
    <source>
        <dbReference type="ARBA" id="ARBA00004651"/>
    </source>
</evidence>
<dbReference type="AlphaFoldDB" id="A0A239Q392"/>
<dbReference type="RefSeq" id="WP_089345959.1">
    <property type="nucleotide sequence ID" value="NZ_CP067131.1"/>
</dbReference>
<protein>
    <submittedName>
        <fullName evidence="9">Carbohydrate ABC transporter membrane protein 2, CUT1 family</fullName>
    </submittedName>
</protein>
<feature type="transmembrane region" description="Helical" evidence="7">
    <location>
        <begin position="6"/>
        <end position="28"/>
    </location>
</feature>
<dbReference type="OrthoDB" id="9815445at2"/>
<dbReference type="PANTHER" id="PTHR32243">
    <property type="entry name" value="MALTOSE TRANSPORT SYSTEM PERMEASE-RELATED"/>
    <property type="match status" value="1"/>
</dbReference>
<feature type="transmembrane region" description="Helical" evidence="7">
    <location>
        <begin position="71"/>
        <end position="89"/>
    </location>
</feature>
<evidence type="ECO:0000256" key="2">
    <source>
        <dbReference type="ARBA" id="ARBA00022448"/>
    </source>
</evidence>
<keyword evidence="3" id="KW-1003">Cell membrane</keyword>
<dbReference type="Pfam" id="PF00528">
    <property type="entry name" value="BPD_transp_1"/>
    <property type="match status" value="1"/>
</dbReference>
<keyword evidence="6 7" id="KW-0472">Membrane</keyword>
<name>A0A239Q392_9RHOB</name>
<evidence type="ECO:0000259" key="8">
    <source>
        <dbReference type="PROSITE" id="PS50928"/>
    </source>
</evidence>
<feature type="transmembrane region" description="Helical" evidence="7">
    <location>
        <begin position="96"/>
        <end position="114"/>
    </location>
</feature>
<feature type="domain" description="ABC transmembrane type-1" evidence="8">
    <location>
        <begin position="66"/>
        <end position="258"/>
    </location>
</feature>
<keyword evidence="2 7" id="KW-0813">Transport</keyword>
<evidence type="ECO:0000256" key="5">
    <source>
        <dbReference type="ARBA" id="ARBA00022989"/>
    </source>
</evidence>
<gene>
    <name evidence="9" type="ORF">SAMN05444959_1244</name>
</gene>
<reference evidence="9 10" key="1">
    <citation type="submission" date="2017-07" db="EMBL/GenBank/DDBJ databases">
        <authorList>
            <person name="Sun Z.S."/>
            <person name="Albrecht U."/>
            <person name="Echele G."/>
            <person name="Lee C.C."/>
        </authorList>
    </citation>
    <scope>NUCLEOTIDE SEQUENCE [LARGE SCALE GENOMIC DNA]</scope>
    <source>
        <strain evidence="9 10">DSM 14827</strain>
    </source>
</reference>
<evidence type="ECO:0000256" key="7">
    <source>
        <dbReference type="RuleBase" id="RU363032"/>
    </source>
</evidence>
<keyword evidence="5 7" id="KW-1133">Transmembrane helix</keyword>
<dbReference type="EMBL" id="FZQB01000024">
    <property type="protein sequence ID" value="SNT76662.1"/>
    <property type="molecule type" value="Genomic_DNA"/>
</dbReference>
<dbReference type="CDD" id="cd06261">
    <property type="entry name" value="TM_PBP2"/>
    <property type="match status" value="1"/>
</dbReference>
<comment type="subcellular location">
    <subcellularLocation>
        <location evidence="1 7">Cell membrane</location>
        <topology evidence="1 7">Multi-pass membrane protein</topology>
    </subcellularLocation>
</comment>
<dbReference type="PROSITE" id="PS50928">
    <property type="entry name" value="ABC_TM1"/>
    <property type="match status" value="1"/>
</dbReference>
<evidence type="ECO:0000256" key="6">
    <source>
        <dbReference type="ARBA" id="ARBA00023136"/>
    </source>
</evidence>